<evidence type="ECO:0008006" key="5">
    <source>
        <dbReference type="Google" id="ProtNLM"/>
    </source>
</evidence>
<evidence type="ECO:0000313" key="4">
    <source>
        <dbReference type="Proteomes" id="UP001457282"/>
    </source>
</evidence>
<keyword evidence="4" id="KW-1185">Reference proteome</keyword>
<dbReference type="PROSITE" id="PS51375">
    <property type="entry name" value="PPR"/>
    <property type="match status" value="1"/>
</dbReference>
<evidence type="ECO:0000256" key="2">
    <source>
        <dbReference type="PROSITE-ProRule" id="PRU00708"/>
    </source>
</evidence>
<dbReference type="NCBIfam" id="TIGR00756">
    <property type="entry name" value="PPR"/>
    <property type="match status" value="1"/>
</dbReference>
<dbReference type="Pfam" id="PF13041">
    <property type="entry name" value="PPR_2"/>
    <property type="match status" value="1"/>
</dbReference>
<organism evidence="3 4">
    <name type="scientific">Rubus argutus</name>
    <name type="common">Southern blackberry</name>
    <dbReference type="NCBI Taxonomy" id="59490"/>
    <lineage>
        <taxon>Eukaryota</taxon>
        <taxon>Viridiplantae</taxon>
        <taxon>Streptophyta</taxon>
        <taxon>Embryophyta</taxon>
        <taxon>Tracheophyta</taxon>
        <taxon>Spermatophyta</taxon>
        <taxon>Magnoliopsida</taxon>
        <taxon>eudicotyledons</taxon>
        <taxon>Gunneridae</taxon>
        <taxon>Pentapetalae</taxon>
        <taxon>rosids</taxon>
        <taxon>fabids</taxon>
        <taxon>Rosales</taxon>
        <taxon>Rosaceae</taxon>
        <taxon>Rosoideae</taxon>
        <taxon>Rosoideae incertae sedis</taxon>
        <taxon>Rubus</taxon>
    </lineage>
</organism>
<comment type="caution">
    <text evidence="3">The sequence shown here is derived from an EMBL/GenBank/DDBJ whole genome shotgun (WGS) entry which is preliminary data.</text>
</comment>
<evidence type="ECO:0000313" key="3">
    <source>
        <dbReference type="EMBL" id="KAK9929511.1"/>
    </source>
</evidence>
<dbReference type="InterPro" id="IPR002885">
    <property type="entry name" value="PPR_rpt"/>
</dbReference>
<keyword evidence="1" id="KW-0677">Repeat</keyword>
<proteinExistence type="predicted"/>
<dbReference type="EMBL" id="JBEDUW010000005">
    <property type="protein sequence ID" value="KAK9929511.1"/>
    <property type="molecule type" value="Genomic_DNA"/>
</dbReference>
<name>A0AAW1WZV3_RUBAR</name>
<dbReference type="InterPro" id="IPR011990">
    <property type="entry name" value="TPR-like_helical_dom_sf"/>
</dbReference>
<dbReference type="Proteomes" id="UP001457282">
    <property type="component" value="Unassembled WGS sequence"/>
</dbReference>
<gene>
    <name evidence="3" type="ORF">M0R45_026607</name>
</gene>
<sequence length="71" mass="7807">MEGRGCSPDGWTYNIIIRGCINNNEISRAMGLIHQMVESGFSADAMTVELIIDLLSNDKVDPDLLPLLKNS</sequence>
<dbReference type="AlphaFoldDB" id="A0AAW1WZV3"/>
<accession>A0AAW1WZV3</accession>
<evidence type="ECO:0000256" key="1">
    <source>
        <dbReference type="ARBA" id="ARBA00022737"/>
    </source>
</evidence>
<reference evidence="3 4" key="1">
    <citation type="journal article" date="2023" name="G3 (Bethesda)">
        <title>A chromosome-length genome assembly and annotation of blackberry (Rubus argutus, cv. 'Hillquist').</title>
        <authorList>
            <person name="Bruna T."/>
            <person name="Aryal R."/>
            <person name="Dudchenko O."/>
            <person name="Sargent D.J."/>
            <person name="Mead D."/>
            <person name="Buti M."/>
            <person name="Cavallini A."/>
            <person name="Hytonen T."/>
            <person name="Andres J."/>
            <person name="Pham M."/>
            <person name="Weisz D."/>
            <person name="Mascagni F."/>
            <person name="Usai G."/>
            <person name="Natali L."/>
            <person name="Bassil N."/>
            <person name="Fernandez G.E."/>
            <person name="Lomsadze A."/>
            <person name="Armour M."/>
            <person name="Olukolu B."/>
            <person name="Poorten T."/>
            <person name="Britton C."/>
            <person name="Davik J."/>
            <person name="Ashrafi H."/>
            <person name="Aiden E.L."/>
            <person name="Borodovsky M."/>
            <person name="Worthington M."/>
        </authorList>
    </citation>
    <scope>NUCLEOTIDE SEQUENCE [LARGE SCALE GENOMIC DNA]</scope>
    <source>
        <strain evidence="3">PI 553951</strain>
    </source>
</reference>
<dbReference type="Gene3D" id="1.25.40.10">
    <property type="entry name" value="Tetratricopeptide repeat domain"/>
    <property type="match status" value="1"/>
</dbReference>
<protein>
    <recommendedName>
        <fullName evidence="5">Pentatricopeptide repeat-containing protein</fullName>
    </recommendedName>
</protein>
<feature type="repeat" description="PPR" evidence="2">
    <location>
        <begin position="9"/>
        <end position="43"/>
    </location>
</feature>